<organism evidence="5 6">
    <name type="scientific">Rhododendron simsii</name>
    <name type="common">Sims's rhododendron</name>
    <dbReference type="NCBI Taxonomy" id="118357"/>
    <lineage>
        <taxon>Eukaryota</taxon>
        <taxon>Viridiplantae</taxon>
        <taxon>Streptophyta</taxon>
        <taxon>Embryophyta</taxon>
        <taxon>Tracheophyta</taxon>
        <taxon>Spermatophyta</taxon>
        <taxon>Magnoliopsida</taxon>
        <taxon>eudicotyledons</taxon>
        <taxon>Gunneridae</taxon>
        <taxon>Pentapetalae</taxon>
        <taxon>asterids</taxon>
        <taxon>Ericales</taxon>
        <taxon>Ericaceae</taxon>
        <taxon>Ericoideae</taxon>
        <taxon>Rhodoreae</taxon>
        <taxon>Rhododendron</taxon>
    </lineage>
</organism>
<sequence length="945" mass="106715">MQQSFARLHLGDHQDLGLGRVHVNKNLPRGRPDGGNDPIYLRRQPAYVDDSSDEELGNVLVETAKAYRIYNKRTNLVEESIHVSFDESNPCATKDVVANDDLEITNEIHDLTIQEKDDGDTQVESTQIKEVDVINQPQDAMGDNQNLPKDWRFVQNHPKDLILGEVSKGVTTRSSLRNICKDMLIIQIYVDDIIFGATNDNMCKEFAKCMQGEFEMSMMGELNFFLGLQIKQTNEGILINQAKYAKELIKKFGMEGSKPMSTPMSTSTKLDKDENGKAVNEKMYRGLFYPRGVAFDLVGYSDADFGGFKVDRKRKGKRRRSGAESSAPQPDYNTQLFSNRVNEGNWAGFKSRPIVSGRQVITSPRYYRYINDVITAAGWTEMMNVSNIYYPKLVRYFYCNLDVDRDADEYTLVSRVKGVDLVLDVSTMSNFLKCPVVDNYQYVANEDELVNTIDDVAAFYQTITDDRVIGGGVSKTELKKHLRPLHLFIAHNVAPQKGHYDAVSPLHCLILHSLETRNYMDLSYLVLREMASVLQDNHKALPYGALLTKLFLDAKVNVTQEQSLPNDPGAIRDYVFTRGHIHDEDAPNPQVNVEQEQENIAGQQGTQMAQPQFVGDFSQQMFSRFDALQASQNQMLVEFQQFAIAQNSRFDRVEHRMDHIVQAQQHYFSHYHQQYPAFVPYPPYHPPSPPHDDYGDQNDDEGVEIVEGDHGDRVVCVVQRLLYAPKHVSDLQQHNIFRTSCTINDKVCDVIIDSGSSKNIVSMALVDNYRDAITCDIVDMDACHVLLGRPWQYDVDIVHKGRDNTYEFSWNKKKIKLVPLQEGLPKASKVEGKSFVAVPASNFVDAMKKAGELLILVVKGQEPVIADSNIPGELQPSSTGKTPFEVVYTNPPQLALDLAPLPKLPGQSVAAENMAQRVQNIQVEVKQSLEEANKKNKAAADKHRD</sequence>
<comment type="caution">
    <text evidence="5">The sequence shown here is derived from an EMBL/GenBank/DDBJ whole genome shotgun (WGS) entry which is preliminary data.</text>
</comment>
<evidence type="ECO:0000256" key="1">
    <source>
        <dbReference type="SAM" id="Coils"/>
    </source>
</evidence>
<evidence type="ECO:0000259" key="4">
    <source>
        <dbReference type="Pfam" id="PF20167"/>
    </source>
</evidence>
<protein>
    <recommendedName>
        <fullName evidence="7">Reverse transcriptase Ty1/copia-type domain-containing protein</fullName>
    </recommendedName>
</protein>
<reference evidence="5" key="1">
    <citation type="submission" date="2019-11" db="EMBL/GenBank/DDBJ databases">
        <authorList>
            <person name="Liu Y."/>
            <person name="Hou J."/>
            <person name="Li T.-Q."/>
            <person name="Guan C.-H."/>
            <person name="Wu X."/>
            <person name="Wu H.-Z."/>
            <person name="Ling F."/>
            <person name="Zhang R."/>
            <person name="Shi X.-G."/>
            <person name="Ren J.-P."/>
            <person name="Chen E.-F."/>
            <person name="Sun J.-M."/>
        </authorList>
    </citation>
    <scope>NUCLEOTIDE SEQUENCE</scope>
    <source>
        <strain evidence="5">Adult_tree_wgs_1</strain>
        <tissue evidence="5">Leaves</tissue>
    </source>
</reference>
<gene>
    <name evidence="5" type="ORF">RHSIM_Rhsim05G0231100</name>
</gene>
<evidence type="ECO:0008006" key="7">
    <source>
        <dbReference type="Google" id="ProtNLM"/>
    </source>
</evidence>
<dbReference type="Proteomes" id="UP000626092">
    <property type="component" value="Unassembled WGS sequence"/>
</dbReference>
<dbReference type="CDD" id="cd00303">
    <property type="entry name" value="retropepsin_like"/>
    <property type="match status" value="1"/>
</dbReference>
<evidence type="ECO:0000313" key="5">
    <source>
        <dbReference type="EMBL" id="KAF7142927.1"/>
    </source>
</evidence>
<feature type="domain" description="Putative plant transposon protein" evidence="4">
    <location>
        <begin position="377"/>
        <end position="556"/>
    </location>
</feature>
<feature type="domain" description="Reverse transcriptase Ty1/copia-type" evidence="3">
    <location>
        <begin position="179"/>
        <end position="265"/>
    </location>
</feature>
<feature type="region of interest" description="Disordered" evidence="2">
    <location>
        <begin position="316"/>
        <end position="336"/>
    </location>
</feature>
<dbReference type="Pfam" id="PF20167">
    <property type="entry name" value="Transposase_32"/>
    <property type="match status" value="1"/>
</dbReference>
<feature type="coiled-coil region" evidence="1">
    <location>
        <begin position="911"/>
        <end position="942"/>
    </location>
</feature>
<evidence type="ECO:0000313" key="6">
    <source>
        <dbReference type="Proteomes" id="UP000626092"/>
    </source>
</evidence>
<keyword evidence="6" id="KW-1185">Reference proteome</keyword>
<dbReference type="InterPro" id="IPR013103">
    <property type="entry name" value="RVT_2"/>
</dbReference>
<dbReference type="Pfam" id="PF07727">
    <property type="entry name" value="RVT_2"/>
    <property type="match status" value="1"/>
</dbReference>
<keyword evidence="1" id="KW-0175">Coiled coil</keyword>
<dbReference type="OrthoDB" id="1740642at2759"/>
<dbReference type="PANTHER" id="PTHR35046">
    <property type="entry name" value="ZINC KNUCKLE (CCHC-TYPE) FAMILY PROTEIN"/>
    <property type="match status" value="1"/>
</dbReference>
<evidence type="ECO:0000256" key="2">
    <source>
        <dbReference type="SAM" id="MobiDB-lite"/>
    </source>
</evidence>
<dbReference type="InterPro" id="IPR046796">
    <property type="entry name" value="Transposase_32_dom"/>
</dbReference>
<name>A0A834LKJ9_RHOSS</name>
<dbReference type="EMBL" id="WJXA01000005">
    <property type="protein sequence ID" value="KAF7142927.1"/>
    <property type="molecule type" value="Genomic_DNA"/>
</dbReference>
<dbReference type="AlphaFoldDB" id="A0A834LKJ9"/>
<evidence type="ECO:0000259" key="3">
    <source>
        <dbReference type="Pfam" id="PF07727"/>
    </source>
</evidence>
<proteinExistence type="predicted"/>
<accession>A0A834LKJ9</accession>
<feature type="compositionally biased region" description="Polar residues" evidence="2">
    <location>
        <begin position="323"/>
        <end position="336"/>
    </location>
</feature>
<dbReference type="PANTHER" id="PTHR35046:SF9">
    <property type="entry name" value="RNA-DIRECTED DNA POLYMERASE"/>
    <property type="match status" value="1"/>
</dbReference>